<dbReference type="Proteomes" id="UP000708208">
    <property type="component" value="Unassembled WGS sequence"/>
</dbReference>
<feature type="coiled-coil region" evidence="4">
    <location>
        <begin position="441"/>
        <end position="878"/>
    </location>
</feature>
<keyword evidence="4" id="KW-0175">Coiled coil</keyword>
<evidence type="ECO:0000256" key="5">
    <source>
        <dbReference type="SAM" id="MobiDB-lite"/>
    </source>
</evidence>
<comment type="subcellular location">
    <subcellularLocation>
        <location evidence="1">Cytoplasm</location>
        <location evidence="1">Cytoskeleton</location>
        <location evidence="1">Spindle</location>
    </subcellularLocation>
</comment>
<evidence type="ECO:0000256" key="2">
    <source>
        <dbReference type="ARBA" id="ARBA00022490"/>
    </source>
</evidence>
<dbReference type="AlphaFoldDB" id="A0A8J2K1C0"/>
<dbReference type="PANTHER" id="PTHR18956">
    <property type="entry name" value="HYALURONAN MEDIATED MOTILITY RECEPTOR"/>
    <property type="match status" value="1"/>
</dbReference>
<dbReference type="InterPro" id="IPR026203">
    <property type="entry name" value="IHABP"/>
</dbReference>
<reference evidence="7" key="1">
    <citation type="submission" date="2021-06" db="EMBL/GenBank/DDBJ databases">
        <authorList>
            <person name="Hodson N. C."/>
            <person name="Mongue J. A."/>
            <person name="Jaron S. K."/>
        </authorList>
    </citation>
    <scope>NUCLEOTIDE SEQUENCE</scope>
</reference>
<feature type="region of interest" description="Disordered" evidence="5">
    <location>
        <begin position="1115"/>
        <end position="1143"/>
    </location>
</feature>
<name>A0A8J2K1C0_9HEXA</name>
<feature type="domain" description="Hyaluronan-mediated motility receptor C-terminal" evidence="6">
    <location>
        <begin position="999"/>
        <end position="1138"/>
    </location>
</feature>
<proteinExistence type="predicted"/>
<feature type="coiled-coil region" evidence="4">
    <location>
        <begin position="339"/>
        <end position="387"/>
    </location>
</feature>
<evidence type="ECO:0000259" key="6">
    <source>
        <dbReference type="Pfam" id="PF15908"/>
    </source>
</evidence>
<comment type="caution">
    <text evidence="7">The sequence shown here is derived from an EMBL/GenBank/DDBJ whole genome shotgun (WGS) entry which is preliminary data.</text>
</comment>
<dbReference type="EMBL" id="CAJVCH010176549">
    <property type="protein sequence ID" value="CAG7729314.1"/>
    <property type="molecule type" value="Genomic_DNA"/>
</dbReference>
<dbReference type="Pfam" id="PF15908">
    <property type="entry name" value="HMMR_C"/>
    <property type="match status" value="1"/>
</dbReference>
<feature type="coiled-coil region" evidence="4">
    <location>
        <begin position="124"/>
        <end position="257"/>
    </location>
</feature>
<organism evidence="7 8">
    <name type="scientific">Allacma fusca</name>
    <dbReference type="NCBI Taxonomy" id="39272"/>
    <lineage>
        <taxon>Eukaryota</taxon>
        <taxon>Metazoa</taxon>
        <taxon>Ecdysozoa</taxon>
        <taxon>Arthropoda</taxon>
        <taxon>Hexapoda</taxon>
        <taxon>Collembola</taxon>
        <taxon>Symphypleona</taxon>
        <taxon>Sminthuridae</taxon>
        <taxon>Allacma</taxon>
    </lineage>
</organism>
<evidence type="ECO:0000256" key="1">
    <source>
        <dbReference type="ARBA" id="ARBA00004186"/>
    </source>
</evidence>
<dbReference type="InterPro" id="IPR031794">
    <property type="entry name" value="HMMR_C"/>
</dbReference>
<keyword evidence="2" id="KW-0963">Cytoplasm</keyword>
<evidence type="ECO:0000313" key="8">
    <source>
        <dbReference type="Proteomes" id="UP000708208"/>
    </source>
</evidence>
<evidence type="ECO:0000256" key="3">
    <source>
        <dbReference type="ARBA" id="ARBA00023212"/>
    </source>
</evidence>
<feature type="region of interest" description="Disordered" evidence="5">
    <location>
        <begin position="52"/>
        <end position="75"/>
    </location>
</feature>
<dbReference type="OrthoDB" id="419631at2759"/>
<dbReference type="GO" id="GO:0005819">
    <property type="term" value="C:spindle"/>
    <property type="evidence" value="ECO:0007669"/>
    <property type="project" value="UniProtKB-SubCell"/>
</dbReference>
<keyword evidence="3" id="KW-0206">Cytoskeleton</keyword>
<accession>A0A8J2K1C0</accession>
<dbReference type="PANTHER" id="PTHR18956:SF6">
    <property type="entry name" value="HYALURONAN MEDIATED MOTILITY RECEPTOR"/>
    <property type="match status" value="1"/>
</dbReference>
<evidence type="ECO:0000313" key="7">
    <source>
        <dbReference type="EMBL" id="CAG7729314.1"/>
    </source>
</evidence>
<dbReference type="GO" id="GO:0005540">
    <property type="term" value="F:hyaluronic acid binding"/>
    <property type="evidence" value="ECO:0007669"/>
    <property type="project" value="InterPro"/>
</dbReference>
<feature type="compositionally biased region" description="Basic and acidic residues" evidence="5">
    <location>
        <begin position="1115"/>
        <end position="1134"/>
    </location>
</feature>
<evidence type="ECO:0000256" key="4">
    <source>
        <dbReference type="SAM" id="Coils"/>
    </source>
</evidence>
<gene>
    <name evidence="7" type="ORF">AFUS01_LOCUS18038</name>
</gene>
<sequence>MFAKAGIKRFNDVKSCAPPPGSYNPKLPEVASTAGISFQKSNRFPVGTFAIPMTPTGSSTPDCRRHNGSGNRLNTISQSLPRRVNKMSQIRTSSTFSLPAEFDSNNYQPGDEEFAIHRGQLGHKDELEAEMQELQYELSHMREVLHTVEAERDTLRRRVEDVKQDLLAAETHVVESEQTLAAVESSEKEKGEKLMDLQSRIDTLEGSLVAAKQQTKVLQAKIEELQKDKENLITQDLQKVASQLEDERKKHSSLEAEFTRNFETTQQKIVHAEQELIHTRENLRIEEEAKQTLSKQLDELKIQQKMSDSRVTEMEKSVSIYSTQLQTFQQKELMYQSQLSNVQDFLKASEEEKELLQNQLQKFKQNFEQAEIRFTGLERVLEAAEAREKEHAEKLTLQHRIISEVDEKLAESQRELSILGSNNSTLQQTINDLLSQNHGQALDLVQLNEQLQENLRKTQELEARLSEESSKFNGIENELQHALSLAEHERRERAMSEEMLQSELETTRGKADYLYSELVNLQEFSKRADDERASLRQLLKEYTLNLATGASQILELQQALTCVESSEKEKDEKISKLESKLEEVESHLVLANGNLSDTEMKNEGMRDTISELNSKNSTLSTQVAQLNEELHSSQNQCNELDAILLEHQSQLKEKQQELQATLLLLETARSEKTQVESQFKSELEAKQELIAQYETDLMTAQRDLLKLEEEKDSLCRHVEKFKNVEEERNLLIQDLQDIQKHVAAMESEVPKLKEALVEAELSDQEKDDKIYCQQSRIEVIEENLIEANRNINHLQTHNGELQSLNADLQLKLTNQAIEVAQLKDDLDLNQCQVNELQAHLNNQTSKFNESQHELQQVLSLLENERNEHAAIIARLASELEVSNQNVTAAVQTGNEWKDRFESAAEERGRHIQRLKMAESKLEEYLNFQIRTASQVVDLRKSSTEVLILKNGLVKLEEQAKSSKHKLATVEIEMAKHISSSENWKALHDIADAEVKKTRAERIRSQETILQQDKQIKHLESQNATLEKLIGPFKEQLKVYKDSLDVEHDAAARQAKYAQEIADKYADIVGHQNPKQRIHHMQKLKNDNLTLKNENSVLLKKLTQAQKRLEDLEDRFSKSSYRRFDPRQAFRHQDAEDTQNIPPT</sequence>
<protein>
    <recommendedName>
        <fullName evidence="6">Hyaluronan-mediated motility receptor C-terminal domain-containing protein</fullName>
    </recommendedName>
</protein>
<keyword evidence="8" id="KW-1185">Reference proteome</keyword>